<accession>A0A4Y2HEB0</accession>
<proteinExistence type="predicted"/>
<dbReference type="Proteomes" id="UP000499080">
    <property type="component" value="Unassembled WGS sequence"/>
</dbReference>
<sequence>MLQGLWVDIGSWYDPIPNIILNSWEEVESQAELLQSFEILRFLKVRMKVDSRIEMYVYCDGSSKAYSAVYIRIISHKRDAGKVVTVFVSAKTRVNPIEPVTLPRIELCSALLLAHLSASILETLPIQINGL</sequence>
<organism evidence="1 2">
    <name type="scientific">Araneus ventricosus</name>
    <name type="common">Orbweaver spider</name>
    <name type="synonym">Epeira ventricosa</name>
    <dbReference type="NCBI Taxonomy" id="182803"/>
    <lineage>
        <taxon>Eukaryota</taxon>
        <taxon>Metazoa</taxon>
        <taxon>Ecdysozoa</taxon>
        <taxon>Arthropoda</taxon>
        <taxon>Chelicerata</taxon>
        <taxon>Arachnida</taxon>
        <taxon>Araneae</taxon>
        <taxon>Araneomorphae</taxon>
        <taxon>Entelegynae</taxon>
        <taxon>Araneoidea</taxon>
        <taxon>Araneidae</taxon>
        <taxon>Araneus</taxon>
    </lineage>
</organism>
<dbReference type="OrthoDB" id="5872779at2759"/>
<dbReference type="Pfam" id="PF05380">
    <property type="entry name" value="Peptidase_A17"/>
    <property type="match status" value="1"/>
</dbReference>
<keyword evidence="2" id="KW-1185">Reference proteome</keyword>
<comment type="caution">
    <text evidence="1">The sequence shown here is derived from an EMBL/GenBank/DDBJ whole genome shotgun (WGS) entry which is preliminary data.</text>
</comment>
<name>A0A4Y2HEB0_ARAVE</name>
<gene>
    <name evidence="1" type="ORF">AVEN_174018_1</name>
</gene>
<dbReference type="InterPro" id="IPR008042">
    <property type="entry name" value="Retrotrans_Pao"/>
</dbReference>
<dbReference type="PANTHER" id="PTHR47331">
    <property type="entry name" value="PHD-TYPE DOMAIN-CONTAINING PROTEIN"/>
    <property type="match status" value="1"/>
</dbReference>
<evidence type="ECO:0000313" key="1">
    <source>
        <dbReference type="EMBL" id="GBM63636.1"/>
    </source>
</evidence>
<reference evidence="1 2" key="1">
    <citation type="journal article" date="2019" name="Sci. Rep.">
        <title>Orb-weaving spider Araneus ventricosus genome elucidates the spidroin gene catalogue.</title>
        <authorList>
            <person name="Kono N."/>
            <person name="Nakamura H."/>
            <person name="Ohtoshi R."/>
            <person name="Moran D.A.P."/>
            <person name="Shinohara A."/>
            <person name="Yoshida Y."/>
            <person name="Fujiwara M."/>
            <person name="Mori M."/>
            <person name="Tomita M."/>
            <person name="Arakawa K."/>
        </authorList>
    </citation>
    <scope>NUCLEOTIDE SEQUENCE [LARGE SCALE GENOMIC DNA]</scope>
</reference>
<protein>
    <submittedName>
        <fullName evidence="1">Uncharacterized protein</fullName>
    </submittedName>
</protein>
<evidence type="ECO:0000313" key="2">
    <source>
        <dbReference type="Proteomes" id="UP000499080"/>
    </source>
</evidence>
<dbReference type="EMBL" id="BGPR01001879">
    <property type="protein sequence ID" value="GBM63636.1"/>
    <property type="molecule type" value="Genomic_DNA"/>
</dbReference>
<dbReference type="AlphaFoldDB" id="A0A4Y2HEB0"/>